<protein>
    <submittedName>
        <fullName evidence="2">Uncharacterized protein</fullName>
    </submittedName>
</protein>
<dbReference type="Proteomes" id="UP000706151">
    <property type="component" value="Unassembled WGS sequence"/>
</dbReference>
<gene>
    <name evidence="2" type="ORF">IPK02_14190</name>
</gene>
<feature type="region of interest" description="Disordered" evidence="1">
    <location>
        <begin position="1"/>
        <end position="20"/>
    </location>
</feature>
<evidence type="ECO:0000313" key="3">
    <source>
        <dbReference type="Proteomes" id="UP000706151"/>
    </source>
</evidence>
<organism evidence="2 3">
    <name type="scientific">Candidatus Accumulibacter affinis</name>
    <dbReference type="NCBI Taxonomy" id="2954384"/>
    <lineage>
        <taxon>Bacteria</taxon>
        <taxon>Pseudomonadati</taxon>
        <taxon>Pseudomonadota</taxon>
        <taxon>Betaproteobacteria</taxon>
        <taxon>Candidatus Accumulibacter</taxon>
    </lineage>
</organism>
<feature type="compositionally biased region" description="Low complexity" evidence="1">
    <location>
        <begin position="1"/>
        <end position="10"/>
    </location>
</feature>
<feature type="region of interest" description="Disordered" evidence="1">
    <location>
        <begin position="45"/>
        <end position="70"/>
    </location>
</feature>
<name>A0A935W5I7_9PROT</name>
<proteinExistence type="predicted"/>
<sequence length="70" mass="7788">MTPSIRGVSRPVRRPVPRSVADEEAFKRIKHRLELEHTLGLSCTRRGRTSAQGGPRQPNALAAYAPRTLI</sequence>
<dbReference type="EMBL" id="JADJOT010000009">
    <property type="protein sequence ID" value="MBK7955003.1"/>
    <property type="molecule type" value="Genomic_DNA"/>
</dbReference>
<evidence type="ECO:0000313" key="2">
    <source>
        <dbReference type="EMBL" id="MBK7955003.1"/>
    </source>
</evidence>
<accession>A0A935W5I7</accession>
<reference evidence="2 3" key="1">
    <citation type="submission" date="2020-10" db="EMBL/GenBank/DDBJ databases">
        <title>Connecting structure to function with the recovery of over 1000 high-quality activated sludge metagenome-assembled genomes encoding full-length rRNA genes using long-read sequencing.</title>
        <authorList>
            <person name="Singleton C.M."/>
            <person name="Petriglieri F."/>
            <person name="Kristensen J.M."/>
            <person name="Kirkegaard R.H."/>
            <person name="Michaelsen T.Y."/>
            <person name="Andersen M.H."/>
            <person name="Karst S.M."/>
            <person name="Dueholm M.S."/>
            <person name="Nielsen P.H."/>
            <person name="Albertsen M."/>
        </authorList>
    </citation>
    <scope>NUCLEOTIDE SEQUENCE [LARGE SCALE GENOMIC DNA]</scope>
    <source>
        <strain evidence="2">Fred_18-Q3-R57-64_BAT3C.720</strain>
    </source>
</reference>
<evidence type="ECO:0000256" key="1">
    <source>
        <dbReference type="SAM" id="MobiDB-lite"/>
    </source>
</evidence>
<comment type="caution">
    <text evidence="2">The sequence shown here is derived from an EMBL/GenBank/DDBJ whole genome shotgun (WGS) entry which is preliminary data.</text>
</comment>
<dbReference type="AlphaFoldDB" id="A0A935W5I7"/>